<protein>
    <submittedName>
        <fullName evidence="3">Uncharacterized protein</fullName>
    </submittedName>
</protein>
<dbReference type="RefSeq" id="WP_135794250.1">
    <property type="nucleotide sequence ID" value="NZ_BNBQ01000013.1"/>
</dbReference>
<keyword evidence="2" id="KW-0472">Membrane</keyword>
<evidence type="ECO:0000313" key="4">
    <source>
        <dbReference type="Proteomes" id="UP000298513"/>
    </source>
</evidence>
<reference evidence="3 4" key="1">
    <citation type="submission" date="2019-04" db="EMBL/GenBank/DDBJ databases">
        <title>Streptomyces sp. nov. Bv016 isolated from bark of Buahinia variegata.</title>
        <authorList>
            <person name="Kanchanasin P."/>
            <person name="Tanasupawat S."/>
            <person name="Yuki M."/>
            <person name="Kudo T."/>
        </authorList>
    </citation>
    <scope>NUCLEOTIDE SEQUENCE [LARGE SCALE GENOMIC DNA]</scope>
    <source>
        <strain evidence="3 4">JCM 4765</strain>
    </source>
</reference>
<accession>A0A4Z1D0R2</accession>
<dbReference type="Proteomes" id="UP000298513">
    <property type="component" value="Unassembled WGS sequence"/>
</dbReference>
<keyword evidence="4" id="KW-1185">Reference proteome</keyword>
<evidence type="ECO:0000313" key="3">
    <source>
        <dbReference type="EMBL" id="TGN75346.1"/>
    </source>
</evidence>
<comment type="caution">
    <text evidence="3">The sequence shown here is derived from an EMBL/GenBank/DDBJ whole genome shotgun (WGS) entry which is preliminary data.</text>
</comment>
<organism evidence="3 4">
    <name type="scientific">Streptomyces griseoluteus</name>
    <dbReference type="NCBI Taxonomy" id="29306"/>
    <lineage>
        <taxon>Bacteria</taxon>
        <taxon>Bacillati</taxon>
        <taxon>Actinomycetota</taxon>
        <taxon>Actinomycetes</taxon>
        <taxon>Kitasatosporales</taxon>
        <taxon>Streptomycetaceae</taxon>
        <taxon>Streptomyces</taxon>
    </lineage>
</organism>
<feature type="region of interest" description="Disordered" evidence="1">
    <location>
        <begin position="70"/>
        <end position="122"/>
    </location>
</feature>
<proteinExistence type="predicted"/>
<sequence length="260" mass="27589">MSSTPPSQSNTPNPPSGSGPAPLPSQQSRLGRAKGWFSGLSEAGKITLIVAVMGGAFGVINAFIPVLADSGKDDKSEDASKPSAQAPKAPGLSPSGSSQPPSDPSVSEEPPPGPRVVYEGRTLKLRTPRSNNCVTSAVDFDRGQATTGDETTPDDAEIALQRCISFGLWMNTTSAGVSTAPVKTEQQCLEYANQGGLVSVDSYEQLRDEDPIRRGSTLCLVTAEGRIVRAVVQEVRWSHLDEPSVEWAVDYTFKATVWEQ</sequence>
<dbReference type="EMBL" id="SRRU01000013">
    <property type="protein sequence ID" value="TGN75346.1"/>
    <property type="molecule type" value="Genomic_DNA"/>
</dbReference>
<evidence type="ECO:0000256" key="1">
    <source>
        <dbReference type="SAM" id="MobiDB-lite"/>
    </source>
</evidence>
<dbReference type="GeneID" id="91534087"/>
<gene>
    <name evidence="3" type="ORF">E5082_29200</name>
</gene>
<feature type="compositionally biased region" description="Low complexity" evidence="1">
    <location>
        <begin position="1"/>
        <end position="11"/>
    </location>
</feature>
<feature type="compositionally biased region" description="Low complexity" evidence="1">
    <location>
        <begin position="81"/>
        <end position="108"/>
    </location>
</feature>
<dbReference type="AlphaFoldDB" id="A0A4Z1D0R2"/>
<feature type="compositionally biased region" description="Pro residues" evidence="1">
    <location>
        <begin position="12"/>
        <end position="23"/>
    </location>
</feature>
<feature type="transmembrane region" description="Helical" evidence="2">
    <location>
        <begin position="46"/>
        <end position="68"/>
    </location>
</feature>
<feature type="region of interest" description="Disordered" evidence="1">
    <location>
        <begin position="1"/>
        <end position="30"/>
    </location>
</feature>
<evidence type="ECO:0000256" key="2">
    <source>
        <dbReference type="SAM" id="Phobius"/>
    </source>
</evidence>
<keyword evidence="2" id="KW-1133">Transmembrane helix</keyword>
<keyword evidence="2" id="KW-0812">Transmembrane</keyword>
<name>A0A4Z1D0R2_STRGP</name>
<feature type="compositionally biased region" description="Basic and acidic residues" evidence="1">
    <location>
        <begin position="70"/>
        <end position="80"/>
    </location>
</feature>